<keyword evidence="1" id="KW-0732">Signal</keyword>
<sequence>MKLAFLIPTCLALCGSLGNASACNTTLVQISDWSINADKPQTQQFLFQLISKSKKTIKSLDASVIIEDRLGNLLFSSFINKHLLIKPKETFITIDTIIPDEAVDHMQKDSMRAYVCSRSAIFSDGTSQQYD</sequence>
<dbReference type="EMBL" id="NNRJ01000076">
    <property type="protein sequence ID" value="OYR07454.1"/>
    <property type="molecule type" value="Genomic_DNA"/>
</dbReference>
<dbReference type="AlphaFoldDB" id="A0A256EXV5"/>
<name>A0A256EXV5_9HYPH</name>
<keyword evidence="3" id="KW-1185">Reference proteome</keyword>
<feature type="chain" id="PRO_5012897547" description="Lipoprotein" evidence="1">
    <location>
        <begin position="23"/>
        <end position="131"/>
    </location>
</feature>
<comment type="caution">
    <text evidence="2">The sequence shown here is derived from an EMBL/GenBank/DDBJ whole genome shotgun (WGS) entry which is preliminary data.</text>
</comment>
<evidence type="ECO:0000256" key="1">
    <source>
        <dbReference type="SAM" id="SignalP"/>
    </source>
</evidence>
<organism evidence="2 3">
    <name type="scientific">Brucella thiophenivorans</name>
    <dbReference type="NCBI Taxonomy" id="571255"/>
    <lineage>
        <taxon>Bacteria</taxon>
        <taxon>Pseudomonadati</taxon>
        <taxon>Pseudomonadota</taxon>
        <taxon>Alphaproteobacteria</taxon>
        <taxon>Hyphomicrobiales</taxon>
        <taxon>Brucellaceae</taxon>
        <taxon>Brucella/Ochrobactrum group</taxon>
        <taxon>Brucella</taxon>
    </lineage>
</organism>
<dbReference type="RefSeq" id="WP_094510095.1">
    <property type="nucleotide sequence ID" value="NZ_JBHEEK010000007.1"/>
</dbReference>
<dbReference type="Proteomes" id="UP000215590">
    <property type="component" value="Unassembled WGS sequence"/>
</dbReference>
<reference evidence="2 3" key="1">
    <citation type="submission" date="2017-07" db="EMBL/GenBank/DDBJ databases">
        <title>Phylogenetic study on the rhizospheric bacterium Ochrobactrum sp. A44.</title>
        <authorList>
            <person name="Krzyzanowska D.M."/>
            <person name="Ossowicki A."/>
            <person name="Rajewska M."/>
            <person name="Maciag T."/>
            <person name="Kaczynski Z."/>
            <person name="Czerwicka M."/>
            <person name="Jafra S."/>
        </authorList>
    </citation>
    <scope>NUCLEOTIDE SEQUENCE [LARGE SCALE GENOMIC DNA]</scope>
    <source>
        <strain evidence="2 3">DSM 7216</strain>
    </source>
</reference>
<gene>
    <name evidence="2" type="ORF">CEV31_4163</name>
</gene>
<proteinExistence type="predicted"/>
<evidence type="ECO:0008006" key="4">
    <source>
        <dbReference type="Google" id="ProtNLM"/>
    </source>
</evidence>
<evidence type="ECO:0000313" key="2">
    <source>
        <dbReference type="EMBL" id="OYR07454.1"/>
    </source>
</evidence>
<feature type="signal peptide" evidence="1">
    <location>
        <begin position="1"/>
        <end position="22"/>
    </location>
</feature>
<protein>
    <recommendedName>
        <fullName evidence="4">Lipoprotein</fullName>
    </recommendedName>
</protein>
<evidence type="ECO:0000313" key="3">
    <source>
        <dbReference type="Proteomes" id="UP000215590"/>
    </source>
</evidence>
<accession>A0A256EXV5</accession>